<dbReference type="SUPFAM" id="SSF53335">
    <property type="entry name" value="S-adenosyl-L-methionine-dependent methyltransferases"/>
    <property type="match status" value="1"/>
</dbReference>
<evidence type="ECO:0000313" key="7">
    <source>
        <dbReference type="EMBL" id="QKR00938.1"/>
    </source>
</evidence>
<dbReference type="InterPro" id="IPR043699">
    <property type="entry name" value="NSUN6"/>
</dbReference>
<evidence type="ECO:0000259" key="6">
    <source>
        <dbReference type="PROSITE" id="PS51686"/>
    </source>
</evidence>
<dbReference type="GO" id="GO:0000049">
    <property type="term" value="F:tRNA binding"/>
    <property type="evidence" value="ECO:0007669"/>
    <property type="project" value="UniProtKB-UniRule"/>
</dbReference>
<evidence type="ECO:0000256" key="2">
    <source>
        <dbReference type="ARBA" id="ARBA00022679"/>
    </source>
</evidence>
<evidence type="ECO:0000256" key="1">
    <source>
        <dbReference type="ARBA" id="ARBA00022603"/>
    </source>
</evidence>
<keyword evidence="3 5" id="KW-0949">S-adenosyl-L-methionine</keyword>
<feature type="binding site" evidence="5">
    <location>
        <position position="204"/>
    </location>
    <ligand>
        <name>S-adenosyl-L-methionine</name>
        <dbReference type="ChEBI" id="CHEBI:59789"/>
    </ligand>
</feature>
<feature type="binding site" evidence="5">
    <location>
        <position position="271"/>
    </location>
    <ligand>
        <name>S-adenosyl-L-methionine</name>
        <dbReference type="ChEBI" id="CHEBI:59789"/>
    </ligand>
</feature>
<dbReference type="PROSITE" id="PS51686">
    <property type="entry name" value="SAM_MT_RSMB_NOP"/>
    <property type="match status" value="1"/>
</dbReference>
<dbReference type="InterPro" id="IPR049560">
    <property type="entry name" value="MeTrfase_RsmB-F_NOP2_cat"/>
</dbReference>
<sequence>MTELKIVYGSYFSDFLTSLGRPNPRLYLRLNTLRWDEIHEADLSIFNRDEDFEEAIYVNVIGPTKLEEYSSRIIVDKKTAESAIIGSNVYQPGIKKIEGNGPIYSIFSENGVHVANGKLRAESEILVENVESIYRSVKISELDVIKKGLAISQGKSSMYVARMLDPRPAETIVDMNAYPGGKLTHIYQLEPRAKIIGFDHTNKKVQKLREVLVALRMKVPVVVGDSRYLYEDFNIREVDKVLIDPPCSAIGVRPKIYDRKTIGEIKNFQIYQKQFLNSAFKILKKKGVVIYSTCTVTLKENEEVVSDPRFEIERIVRFHPNLHETTGFFIAKLVKR</sequence>
<name>A0A6N0P000_9CREN</name>
<dbReference type="InterPro" id="IPR023267">
    <property type="entry name" value="RCMT"/>
</dbReference>
<dbReference type="InterPro" id="IPR001678">
    <property type="entry name" value="MeTrfase_RsmB-F_NOP2_dom"/>
</dbReference>
<feature type="binding site" evidence="5">
    <location>
        <position position="225"/>
    </location>
    <ligand>
        <name>S-adenosyl-L-methionine</name>
        <dbReference type="ChEBI" id="CHEBI:59789"/>
    </ligand>
</feature>
<dbReference type="GO" id="GO:0016428">
    <property type="term" value="F:tRNA (cytidine-5-)-methyltransferase activity"/>
    <property type="evidence" value="ECO:0007669"/>
    <property type="project" value="UniProtKB-UniRule"/>
</dbReference>
<dbReference type="InterPro" id="IPR029063">
    <property type="entry name" value="SAM-dependent_MTases_sf"/>
</dbReference>
<evidence type="ECO:0000256" key="5">
    <source>
        <dbReference type="HAMAP-Rule" id="MF_02237"/>
    </source>
</evidence>
<evidence type="ECO:0000256" key="4">
    <source>
        <dbReference type="ARBA" id="ARBA00022884"/>
    </source>
</evidence>
<keyword evidence="8" id="KW-1185">Reference proteome</keyword>
<feature type="binding site" evidence="5">
    <location>
        <position position="244"/>
    </location>
    <ligand>
        <name>S-adenosyl-L-methionine</name>
        <dbReference type="ChEBI" id="CHEBI:59789"/>
    </ligand>
</feature>
<keyword evidence="2 5" id="KW-0808">Transferase</keyword>
<comment type="caution">
    <text evidence="5">Lacks conserved residue(s) required for the propagation of feature annotation.</text>
</comment>
<proteinExistence type="inferred from homology"/>
<dbReference type="Proteomes" id="UP000509301">
    <property type="component" value="Chromosome"/>
</dbReference>
<dbReference type="PRINTS" id="PR02008">
    <property type="entry name" value="RCMTFAMILY"/>
</dbReference>
<organism evidence="7 8">
    <name type="scientific">Metallosphaera tengchongensis</name>
    <dbReference type="NCBI Taxonomy" id="1532350"/>
    <lineage>
        <taxon>Archaea</taxon>
        <taxon>Thermoproteota</taxon>
        <taxon>Thermoprotei</taxon>
        <taxon>Sulfolobales</taxon>
        <taxon>Sulfolobaceae</taxon>
        <taxon>Metallosphaera</taxon>
    </lineage>
</organism>
<dbReference type="OrthoDB" id="14725at2157"/>
<dbReference type="GO" id="GO:0006400">
    <property type="term" value="P:tRNA modification"/>
    <property type="evidence" value="ECO:0007669"/>
    <property type="project" value="UniProtKB-UniRule"/>
</dbReference>
<dbReference type="HAMAP" id="MF_02237">
    <property type="entry name" value="NSUN6"/>
    <property type="match status" value="1"/>
</dbReference>
<dbReference type="EC" id="2.1.1.-" evidence="5"/>
<comment type="similarity">
    <text evidence="5">Belongs to the class I-like SAM-binding methyltransferase superfamily. RsmB/NOP family.</text>
</comment>
<evidence type="ECO:0000313" key="8">
    <source>
        <dbReference type="Proteomes" id="UP000509301"/>
    </source>
</evidence>
<feature type="binding site" evidence="5">
    <location>
        <position position="199"/>
    </location>
    <ligand>
        <name>S-adenosyl-L-methionine</name>
        <dbReference type="ChEBI" id="CHEBI:59789"/>
    </ligand>
</feature>
<gene>
    <name evidence="7" type="ORF">GWK48_01750</name>
</gene>
<comment type="catalytic activity">
    <reaction evidence="5">
        <text>cytidine(72) in tRNA + S-adenosyl-L-methionine = 5-methylcytidine(72) in tRNA + S-adenosyl-L-homocysteine + H(+)</text>
        <dbReference type="Rhea" id="RHEA:61988"/>
        <dbReference type="Rhea" id="RHEA-COMP:15996"/>
        <dbReference type="Rhea" id="RHEA-COMP:15997"/>
        <dbReference type="ChEBI" id="CHEBI:15378"/>
        <dbReference type="ChEBI" id="CHEBI:57856"/>
        <dbReference type="ChEBI" id="CHEBI:59789"/>
        <dbReference type="ChEBI" id="CHEBI:74483"/>
        <dbReference type="ChEBI" id="CHEBI:82748"/>
    </reaction>
</comment>
<protein>
    <recommendedName>
        <fullName evidence="5">tRNA (cytosine(72)-C(5))-methyltransferase</fullName>
        <shortName evidence="5">tRNA:m(5)C72 MTase</shortName>
        <ecNumber evidence="5">2.1.1.-</ecNumber>
    </recommendedName>
</protein>
<dbReference type="Gene3D" id="3.40.50.150">
    <property type="entry name" value="Vaccinia Virus protein VP39"/>
    <property type="match status" value="1"/>
</dbReference>
<dbReference type="PANTHER" id="PTHR22807:SF34">
    <property type="entry name" value="TRNA (CYTOSINE(72)-C(5))-METHYLTRANSFERASE NSUN6"/>
    <property type="match status" value="1"/>
</dbReference>
<accession>A0A6N0P000</accession>
<dbReference type="GO" id="GO:0001510">
    <property type="term" value="P:RNA methylation"/>
    <property type="evidence" value="ECO:0007669"/>
    <property type="project" value="InterPro"/>
</dbReference>
<keyword evidence="1 5" id="KW-0489">Methyltransferase</keyword>
<dbReference type="AlphaFoldDB" id="A0A6N0P000"/>
<evidence type="ECO:0000256" key="3">
    <source>
        <dbReference type="ARBA" id="ARBA00022691"/>
    </source>
</evidence>
<reference evidence="7 8" key="1">
    <citation type="submission" date="2020-02" db="EMBL/GenBank/DDBJ databases">
        <title>Comparative genome analysis reveals the metabolism and evolution of the thermophilic archaeal genus Metallosphaera.</title>
        <authorList>
            <person name="Jiang C."/>
        </authorList>
    </citation>
    <scope>NUCLEOTIDE SEQUENCE [LARGE SCALE GENOMIC DNA]</scope>
    <source>
        <strain evidence="7 8">Ric-A</strain>
    </source>
</reference>
<dbReference type="KEGG" id="mten:GWK48_01750"/>
<keyword evidence="4 5" id="KW-0694">RNA-binding</keyword>
<dbReference type="EMBL" id="CP049074">
    <property type="protein sequence ID" value="QKR00938.1"/>
    <property type="molecule type" value="Genomic_DNA"/>
</dbReference>
<comment type="function">
    <text evidence="5">S-adenosyl-L-methionine-dependent methyltransferase that specifically methylates the C5 position of cytosine 72 in several tRNAs.</text>
</comment>
<dbReference type="Pfam" id="PF01189">
    <property type="entry name" value="Methyltr_RsmB-F"/>
    <property type="match status" value="1"/>
</dbReference>
<feature type="active site" description="Nucleophile" evidence="5">
    <location>
        <position position="294"/>
    </location>
</feature>
<feature type="domain" description="SAM-dependent MTase RsmB/NOP-type" evidence="6">
    <location>
        <begin position="73"/>
        <end position="336"/>
    </location>
</feature>
<dbReference type="CDD" id="cd07953">
    <property type="entry name" value="PUA"/>
    <property type="match status" value="1"/>
</dbReference>
<dbReference type="PANTHER" id="PTHR22807">
    <property type="entry name" value="NOP2 YEAST -RELATED NOL1/NOP2/FMU SUN DOMAIN-CONTAINING"/>
    <property type="match status" value="1"/>
</dbReference>